<dbReference type="RefSeq" id="WP_066950469.1">
    <property type="nucleotide sequence ID" value="NZ_BBYK01000081.1"/>
</dbReference>
<dbReference type="Proteomes" id="UP001602119">
    <property type="component" value="Unassembled WGS sequence"/>
</dbReference>
<proteinExistence type="predicted"/>
<reference evidence="2 3" key="1">
    <citation type="submission" date="2024-10" db="EMBL/GenBank/DDBJ databases">
        <title>The Natural Products Discovery Center: Release of the First 8490 Sequenced Strains for Exploring Actinobacteria Biosynthetic Diversity.</title>
        <authorList>
            <person name="Kalkreuter E."/>
            <person name="Kautsar S.A."/>
            <person name="Yang D."/>
            <person name="Bader C.D."/>
            <person name="Teijaro C.N."/>
            <person name="Fluegel L."/>
            <person name="Davis C.M."/>
            <person name="Simpson J.R."/>
            <person name="Lauterbach L."/>
            <person name="Steele A.D."/>
            <person name="Gui C."/>
            <person name="Meng S."/>
            <person name="Li G."/>
            <person name="Viehrig K."/>
            <person name="Ye F."/>
            <person name="Su P."/>
            <person name="Kiefer A.F."/>
            <person name="Nichols A."/>
            <person name="Cepeda A.J."/>
            <person name="Yan W."/>
            <person name="Fan B."/>
            <person name="Jiang Y."/>
            <person name="Adhikari A."/>
            <person name="Zheng C.-J."/>
            <person name="Schuster L."/>
            <person name="Cowan T.M."/>
            <person name="Smanski M.J."/>
            <person name="Chevrette M.G."/>
            <person name="De Carvalho L.P.S."/>
            <person name="Shen B."/>
        </authorList>
    </citation>
    <scope>NUCLEOTIDE SEQUENCE [LARGE SCALE GENOMIC DNA]</scope>
    <source>
        <strain evidence="2 3">NPDC001281</strain>
    </source>
</reference>
<evidence type="ECO:0000313" key="3">
    <source>
        <dbReference type="Proteomes" id="UP001602119"/>
    </source>
</evidence>
<feature type="chain" id="PRO_5046755599" description="Serine/threonine protein kinase" evidence="1">
    <location>
        <begin position="23"/>
        <end position="170"/>
    </location>
</feature>
<keyword evidence="3" id="KW-1185">Reference proteome</keyword>
<evidence type="ECO:0008006" key="4">
    <source>
        <dbReference type="Google" id="ProtNLM"/>
    </source>
</evidence>
<comment type="caution">
    <text evidence="2">The sequence shown here is derived from an EMBL/GenBank/DDBJ whole genome shotgun (WGS) entry which is preliminary data.</text>
</comment>
<evidence type="ECO:0000313" key="2">
    <source>
        <dbReference type="EMBL" id="MFF4774653.1"/>
    </source>
</evidence>
<feature type="signal peptide" evidence="1">
    <location>
        <begin position="1"/>
        <end position="22"/>
    </location>
</feature>
<gene>
    <name evidence="2" type="ORF">ACFY05_17520</name>
</gene>
<accession>A0ABW6V8M9</accession>
<protein>
    <recommendedName>
        <fullName evidence="4">Serine/threonine protein kinase</fullName>
    </recommendedName>
</protein>
<organism evidence="2 3">
    <name type="scientific">Microtetraspora fusca</name>
    <dbReference type="NCBI Taxonomy" id="1997"/>
    <lineage>
        <taxon>Bacteria</taxon>
        <taxon>Bacillati</taxon>
        <taxon>Actinomycetota</taxon>
        <taxon>Actinomycetes</taxon>
        <taxon>Streptosporangiales</taxon>
        <taxon>Streptosporangiaceae</taxon>
        <taxon>Microtetraspora</taxon>
    </lineage>
</organism>
<keyword evidence="1" id="KW-0732">Signal</keyword>
<dbReference type="EMBL" id="JBIAXI010000009">
    <property type="protein sequence ID" value="MFF4774653.1"/>
    <property type="molecule type" value="Genomic_DNA"/>
</dbReference>
<name>A0ABW6V8M9_MICFU</name>
<evidence type="ECO:0000256" key="1">
    <source>
        <dbReference type="SAM" id="SignalP"/>
    </source>
</evidence>
<sequence length="170" mass="18430">MIMAIALSASLITTGAPAQASAKTVSFQGFSIQVPSTWRTKAEGSGLRVITGACSKQATECKSFLLGGPDQVNYGHEGGPYQVGQLYHPSSGVMECVPDKKHTESGAKLVRSRNVSFGGKPARYNQFTVSCGTELSYTQRVWYMKSKKVIVVDHWKTPGLSSILRQAIWK</sequence>